<proteinExistence type="predicted"/>
<organism evidence="1 2">
    <name type="scientific">Ditylenchus dipsaci</name>
    <dbReference type="NCBI Taxonomy" id="166011"/>
    <lineage>
        <taxon>Eukaryota</taxon>
        <taxon>Metazoa</taxon>
        <taxon>Ecdysozoa</taxon>
        <taxon>Nematoda</taxon>
        <taxon>Chromadorea</taxon>
        <taxon>Rhabditida</taxon>
        <taxon>Tylenchina</taxon>
        <taxon>Tylenchomorpha</taxon>
        <taxon>Sphaerularioidea</taxon>
        <taxon>Anguinidae</taxon>
        <taxon>Anguininae</taxon>
        <taxon>Ditylenchus</taxon>
    </lineage>
</organism>
<dbReference type="AlphaFoldDB" id="A0A915CZZ4"/>
<protein>
    <submittedName>
        <fullName evidence="2">Uncharacterized protein</fullName>
    </submittedName>
</protein>
<evidence type="ECO:0000313" key="1">
    <source>
        <dbReference type="Proteomes" id="UP000887574"/>
    </source>
</evidence>
<keyword evidence="1" id="KW-1185">Reference proteome</keyword>
<dbReference type="Proteomes" id="UP000887574">
    <property type="component" value="Unplaced"/>
</dbReference>
<reference evidence="2" key="1">
    <citation type="submission" date="2022-11" db="UniProtKB">
        <authorList>
            <consortium name="WormBaseParasite"/>
        </authorList>
    </citation>
    <scope>IDENTIFICATION</scope>
</reference>
<accession>A0A915CZZ4</accession>
<evidence type="ECO:0000313" key="2">
    <source>
        <dbReference type="WBParaSite" id="jg14025"/>
    </source>
</evidence>
<dbReference type="WBParaSite" id="jg14025">
    <property type="protein sequence ID" value="jg14025"/>
    <property type="gene ID" value="jg14025"/>
</dbReference>
<name>A0A915CZZ4_9BILA</name>
<sequence>MESLPEILNGAEYKSEIMKVGKISSEEFTQKQVVDDCPFYIQQTKRGKTSSEEFTQKQVVDDCPFHIQQTRRGSLFASSFHLESWCHQTAKVAYQVDGSMIRNGKMKQVVDLDGAYSESGILKICCEEKTVDPEKDHQTHPGSPNSTTVTVLDETAADKSMLDSITNVMRKARQKAGQERIDVNRSMIPNAKMKQVVDLNGAYYELGILKAKNLLKNSHRSKSLMIVPSTFSKLEEQVDGSMIPNEKMKQVVDLDGAEYKSRIMRKSEKMCHYQQFEYDGKKQIEEERPTDGNVGRLSAGANRNVKSIQRQIEKWSEPAKAFYEKSHKEVEEPSEDVLVAAARYGATYASVAF</sequence>